<evidence type="ECO:0000313" key="7">
    <source>
        <dbReference type="EMBL" id="KAK2727932.1"/>
    </source>
</evidence>
<feature type="non-terminal residue" evidence="7">
    <location>
        <position position="433"/>
    </location>
</feature>
<dbReference type="PANTHER" id="PTHR10502:SF102">
    <property type="entry name" value="ANNEXIN B11"/>
    <property type="match status" value="1"/>
</dbReference>
<proteinExistence type="inferred from homology"/>
<evidence type="ECO:0000256" key="2">
    <source>
        <dbReference type="ARBA" id="ARBA00022737"/>
    </source>
</evidence>
<comment type="caution">
    <text evidence="7">The sequence shown here is derived from an EMBL/GenBank/DDBJ whole genome shotgun (WGS) entry which is preliminary data.</text>
</comment>
<keyword evidence="8" id="KW-1185">Reference proteome</keyword>
<dbReference type="FunFam" id="1.10.220.10:FF:000003">
    <property type="entry name" value="Annexin"/>
    <property type="match status" value="1"/>
</dbReference>
<reference evidence="7" key="1">
    <citation type="submission" date="2023-07" db="EMBL/GenBank/DDBJ databases">
        <title>Chromosome-level genome assembly of Artemia franciscana.</title>
        <authorList>
            <person name="Jo E."/>
        </authorList>
    </citation>
    <scope>NUCLEOTIDE SEQUENCE</scope>
    <source>
        <tissue evidence="7">Whole body</tissue>
    </source>
</reference>
<dbReference type="Gene3D" id="1.10.220.10">
    <property type="entry name" value="Annexin"/>
    <property type="match status" value="4"/>
</dbReference>
<dbReference type="Pfam" id="PF00191">
    <property type="entry name" value="Annexin"/>
    <property type="match status" value="4"/>
</dbReference>
<dbReference type="GO" id="GO:0005737">
    <property type="term" value="C:cytoplasm"/>
    <property type="evidence" value="ECO:0007669"/>
    <property type="project" value="TreeGrafter"/>
</dbReference>
<keyword evidence="4" id="KW-0041">Annexin</keyword>
<dbReference type="GO" id="GO:0005634">
    <property type="term" value="C:nucleus"/>
    <property type="evidence" value="ECO:0007669"/>
    <property type="project" value="TreeGrafter"/>
</dbReference>
<organism evidence="7 8">
    <name type="scientific">Artemia franciscana</name>
    <name type="common">Brine shrimp</name>
    <name type="synonym">Artemia sanfranciscana</name>
    <dbReference type="NCBI Taxonomy" id="6661"/>
    <lineage>
        <taxon>Eukaryota</taxon>
        <taxon>Metazoa</taxon>
        <taxon>Ecdysozoa</taxon>
        <taxon>Arthropoda</taxon>
        <taxon>Crustacea</taxon>
        <taxon>Branchiopoda</taxon>
        <taxon>Anostraca</taxon>
        <taxon>Artemiidae</taxon>
        <taxon>Artemia</taxon>
    </lineage>
</organism>
<dbReference type="FunFam" id="1.10.220.10:FF:000004">
    <property type="entry name" value="Annexin"/>
    <property type="match status" value="1"/>
</dbReference>
<dbReference type="EMBL" id="JAVRJZ010000001">
    <property type="protein sequence ID" value="KAK2727932.1"/>
    <property type="molecule type" value="Genomic_DNA"/>
</dbReference>
<dbReference type="PRINTS" id="PR00196">
    <property type="entry name" value="ANNEXIN"/>
</dbReference>
<feature type="region of interest" description="Disordered" evidence="6">
    <location>
        <begin position="118"/>
        <end position="146"/>
    </location>
</feature>
<evidence type="ECO:0000256" key="1">
    <source>
        <dbReference type="ARBA" id="ARBA00007831"/>
    </source>
</evidence>
<dbReference type="InterPro" id="IPR001464">
    <property type="entry name" value="Annexin"/>
</dbReference>
<dbReference type="FunFam" id="1.10.220.10:FF:000002">
    <property type="entry name" value="Annexin"/>
    <property type="match status" value="1"/>
</dbReference>
<dbReference type="InterPro" id="IPR018502">
    <property type="entry name" value="Annexin_repeat"/>
</dbReference>
<keyword evidence="2" id="KW-0677">Repeat</keyword>
<dbReference type="GO" id="GO:0005886">
    <property type="term" value="C:plasma membrane"/>
    <property type="evidence" value="ECO:0007669"/>
    <property type="project" value="TreeGrafter"/>
</dbReference>
<name>A0AA88LEU4_ARTSF</name>
<dbReference type="GO" id="GO:0012506">
    <property type="term" value="C:vesicle membrane"/>
    <property type="evidence" value="ECO:0007669"/>
    <property type="project" value="TreeGrafter"/>
</dbReference>
<evidence type="ECO:0000256" key="3">
    <source>
        <dbReference type="ARBA" id="ARBA00022837"/>
    </source>
</evidence>
<keyword evidence="5" id="KW-0111">Calcium/phospholipid-binding</keyword>
<sequence length="433" mass="48130">PYYNPPSQQFSQQMPMSMPSSTPSQTPQYGIPMPMSMPASAPLPSHQFNTPMPSQQFNTPMPMPMPMPASAPQSMPYSMHQQQQSNLYHTPQQFGHVQPAYPPVSHVSAAATNPCFTPPTSVVTPSKNLSSKTDSGKRPTVKPKSNFNATEDCEKLKKAMKGFGCDEKSITSILSSRSNSQRVMIAATYKSLFGKELVKELKGELSGNYEDLVVALMTPLPEYLATELNKAMKGGGTEEAVLIEILCPADELELQDIKEAYQNKFGRSLEEAIKKETSGSFCSILISILQCNRSKNEMATDEQAKQAAEQLYKAGEAKWGTEESTFIRFFANESYAGIRKTDEHYMKKTGHSLEKAIKKEFSGSLRKALKAILLVAHNKHSYFAHRIFKSVKGMGTKEKQLMRIIVTRCEIDLGNIKEQFRSKTGKPLEDTIS</sequence>
<feature type="non-terminal residue" evidence="7">
    <location>
        <position position="1"/>
    </location>
</feature>
<dbReference type="AlphaFoldDB" id="A0AA88LEU4"/>
<dbReference type="SMART" id="SM00335">
    <property type="entry name" value="ANX"/>
    <property type="match status" value="4"/>
</dbReference>
<dbReference type="GO" id="GO:0005509">
    <property type="term" value="F:calcium ion binding"/>
    <property type="evidence" value="ECO:0007669"/>
    <property type="project" value="InterPro"/>
</dbReference>
<evidence type="ECO:0000256" key="6">
    <source>
        <dbReference type="SAM" id="MobiDB-lite"/>
    </source>
</evidence>
<evidence type="ECO:0000313" key="8">
    <source>
        <dbReference type="Proteomes" id="UP001187531"/>
    </source>
</evidence>
<evidence type="ECO:0000256" key="4">
    <source>
        <dbReference type="ARBA" id="ARBA00023216"/>
    </source>
</evidence>
<dbReference type="Proteomes" id="UP001187531">
    <property type="component" value="Unassembled WGS sequence"/>
</dbReference>
<dbReference type="SUPFAM" id="SSF47874">
    <property type="entry name" value="Annexin"/>
    <property type="match status" value="1"/>
</dbReference>
<evidence type="ECO:0000256" key="5">
    <source>
        <dbReference type="ARBA" id="ARBA00023302"/>
    </source>
</evidence>
<evidence type="ECO:0008006" key="9">
    <source>
        <dbReference type="Google" id="ProtNLM"/>
    </source>
</evidence>
<dbReference type="InterPro" id="IPR037104">
    <property type="entry name" value="Annexin_sf"/>
</dbReference>
<keyword evidence="3" id="KW-0106">Calcium</keyword>
<comment type="similarity">
    <text evidence="1">Belongs to the annexin family.</text>
</comment>
<gene>
    <name evidence="7" type="ORF">QYM36_008415</name>
</gene>
<feature type="compositionally biased region" description="Polar residues" evidence="6">
    <location>
        <begin position="118"/>
        <end position="133"/>
    </location>
</feature>
<dbReference type="GO" id="GO:0005544">
    <property type="term" value="F:calcium-dependent phospholipid binding"/>
    <property type="evidence" value="ECO:0007669"/>
    <property type="project" value="UniProtKB-KW"/>
</dbReference>
<protein>
    <recommendedName>
        <fullName evidence="9">Annexin</fullName>
    </recommendedName>
</protein>
<dbReference type="GO" id="GO:0001786">
    <property type="term" value="F:phosphatidylserine binding"/>
    <property type="evidence" value="ECO:0007669"/>
    <property type="project" value="TreeGrafter"/>
</dbReference>
<dbReference type="PROSITE" id="PS51897">
    <property type="entry name" value="ANNEXIN_2"/>
    <property type="match status" value="4"/>
</dbReference>
<feature type="region of interest" description="Disordered" evidence="6">
    <location>
        <begin position="1"/>
        <end position="41"/>
    </location>
</feature>
<accession>A0AA88LEU4</accession>
<dbReference type="PANTHER" id="PTHR10502">
    <property type="entry name" value="ANNEXIN"/>
    <property type="match status" value="1"/>
</dbReference>